<dbReference type="AlphaFoldDB" id="A0A9D3LPE7"/>
<sequence length="61" mass="6921">MVKLINTNNENGNNAIYGKIKINKNTSPWIWPTSSQQHGGWPWRCVGCQTSMDWEGMNVLA</sequence>
<gene>
    <name evidence="1" type="ORF">ANANG_G00257320</name>
</gene>
<evidence type="ECO:0000313" key="2">
    <source>
        <dbReference type="Proteomes" id="UP001044222"/>
    </source>
</evidence>
<accession>A0A9D3LPE7</accession>
<reference evidence="1" key="1">
    <citation type="submission" date="2021-01" db="EMBL/GenBank/DDBJ databases">
        <title>A chromosome-scale assembly of European eel, Anguilla anguilla.</title>
        <authorList>
            <person name="Henkel C."/>
            <person name="Jong-Raadsen S.A."/>
            <person name="Dufour S."/>
            <person name="Weltzien F.-A."/>
            <person name="Palstra A.P."/>
            <person name="Pelster B."/>
            <person name="Spaink H.P."/>
            <person name="Van Den Thillart G.E."/>
            <person name="Jansen H."/>
            <person name="Zahm M."/>
            <person name="Klopp C."/>
            <person name="Cedric C."/>
            <person name="Louis A."/>
            <person name="Berthelot C."/>
            <person name="Parey E."/>
            <person name="Roest Crollius H."/>
            <person name="Montfort J."/>
            <person name="Robinson-Rechavi M."/>
            <person name="Bucao C."/>
            <person name="Bouchez O."/>
            <person name="Gislard M."/>
            <person name="Lluch J."/>
            <person name="Milhes M."/>
            <person name="Lampietro C."/>
            <person name="Lopez Roques C."/>
            <person name="Donnadieu C."/>
            <person name="Braasch I."/>
            <person name="Desvignes T."/>
            <person name="Postlethwait J."/>
            <person name="Bobe J."/>
            <person name="Guiguen Y."/>
            <person name="Dirks R."/>
        </authorList>
    </citation>
    <scope>NUCLEOTIDE SEQUENCE</scope>
    <source>
        <strain evidence="1">Tag_6206</strain>
        <tissue evidence="1">Liver</tissue>
    </source>
</reference>
<organism evidence="1 2">
    <name type="scientific">Anguilla anguilla</name>
    <name type="common">European freshwater eel</name>
    <name type="synonym">Muraena anguilla</name>
    <dbReference type="NCBI Taxonomy" id="7936"/>
    <lineage>
        <taxon>Eukaryota</taxon>
        <taxon>Metazoa</taxon>
        <taxon>Chordata</taxon>
        <taxon>Craniata</taxon>
        <taxon>Vertebrata</taxon>
        <taxon>Euteleostomi</taxon>
        <taxon>Actinopterygii</taxon>
        <taxon>Neopterygii</taxon>
        <taxon>Teleostei</taxon>
        <taxon>Anguilliformes</taxon>
        <taxon>Anguillidae</taxon>
        <taxon>Anguilla</taxon>
    </lineage>
</organism>
<proteinExistence type="predicted"/>
<evidence type="ECO:0000313" key="1">
    <source>
        <dbReference type="EMBL" id="KAG5834066.1"/>
    </source>
</evidence>
<name>A0A9D3LPE7_ANGAN</name>
<keyword evidence="2" id="KW-1185">Reference proteome</keyword>
<dbReference type="Proteomes" id="UP001044222">
    <property type="component" value="Chromosome 15"/>
</dbReference>
<comment type="caution">
    <text evidence="1">The sequence shown here is derived from an EMBL/GenBank/DDBJ whole genome shotgun (WGS) entry which is preliminary data.</text>
</comment>
<dbReference type="EMBL" id="JAFIRN010000015">
    <property type="protein sequence ID" value="KAG5834066.1"/>
    <property type="molecule type" value="Genomic_DNA"/>
</dbReference>
<protein>
    <submittedName>
        <fullName evidence="1">Uncharacterized protein</fullName>
    </submittedName>
</protein>